<dbReference type="InterPro" id="IPR011495">
    <property type="entry name" value="Sig_transdc_His_kin_sub2_dim/P"/>
</dbReference>
<dbReference type="PANTHER" id="PTHR41523:SF8">
    <property type="entry name" value="ETHYLENE RESPONSE SENSOR PROTEIN"/>
    <property type="match status" value="1"/>
</dbReference>
<proteinExistence type="predicted"/>
<dbReference type="InterPro" id="IPR019734">
    <property type="entry name" value="TPR_rpt"/>
</dbReference>
<dbReference type="InterPro" id="IPR003594">
    <property type="entry name" value="HATPase_dom"/>
</dbReference>
<sequence length="686" mass="77887">MKTRSLLIIVLAQIIFYACNTKNHGTISHPVELGMAEGELTISHVASLLEESAKYLSKEDQAIVYLDKALPLANKALEISKEIKYTAGINDASYHIAANYAERGNINVARSYLKSATDSLFRLRLISRIGKYHFEKGNKDSASLYMRQSSELKKIIDGSSATGVMKTEIVCREMLFLYYVEGLYDVCLSCAHATISLADAKTDTADLFLAHEVLGNIYHNLEEHEKSLENNLMAMKYSASAVSVYVVYYVLDNLRINFRNLNRGTEALPIIQKYTKMFPPENDANKFTMYRLLGDAYLLSGQLEQAESNYVQMMKVPINDENLVTASYSFGLLYYKKGDYKLAKQYVLQAIKPRGIFLSDRYLSNANKLLYKIDSAGGNYPSALEFYKKYKESDDAYFKKKQVDVVREMEVKYETSKKEGDIRLLRQQRELQDSRLQQSNFMRNVTIGSSVLLLIIAGLLSYMYKTKQESNKILGDLVTEKDWLLKEVHHRVKNNLHTIVSLLESQASYLKNTEALSAIQDSQNRVNAMSLIHQKLYQSENITTIYLRNYITELVEHLGQSFKTKRRILFEIDVDDVSLDVSQAIPLGLILNEAITNSMKYAFIGTRSANVISINLKEHEKTIKLYIADNGIGFSSSTLLGKEKKGLGLQLIEGLTMDLNGVARITSEPNVRIEIKFITNNKLEKR</sequence>
<dbReference type="Pfam" id="PF13181">
    <property type="entry name" value="TPR_8"/>
    <property type="match status" value="1"/>
</dbReference>
<dbReference type="SUPFAM" id="SSF48452">
    <property type="entry name" value="TPR-like"/>
    <property type="match status" value="2"/>
</dbReference>
<dbReference type="Pfam" id="PF02518">
    <property type="entry name" value="HATPase_c"/>
    <property type="match status" value="1"/>
</dbReference>
<keyword evidence="8" id="KW-0472">Membrane</keyword>
<dbReference type="GO" id="GO:0016301">
    <property type="term" value="F:kinase activity"/>
    <property type="evidence" value="ECO:0007669"/>
    <property type="project" value="UniProtKB-KW"/>
</dbReference>
<evidence type="ECO:0000259" key="9">
    <source>
        <dbReference type="PROSITE" id="PS50109"/>
    </source>
</evidence>
<dbReference type="PANTHER" id="PTHR41523">
    <property type="entry name" value="TWO-COMPONENT SYSTEM SENSOR PROTEIN"/>
    <property type="match status" value="1"/>
</dbReference>
<feature type="domain" description="Histidine kinase" evidence="9">
    <location>
        <begin position="487"/>
        <end position="681"/>
    </location>
</feature>
<dbReference type="SUPFAM" id="SSF55874">
    <property type="entry name" value="ATPase domain of HSP90 chaperone/DNA topoisomerase II/histidine kinase"/>
    <property type="match status" value="1"/>
</dbReference>
<keyword evidence="8" id="KW-0812">Transmembrane</keyword>
<evidence type="ECO:0000256" key="6">
    <source>
        <dbReference type="ARBA" id="ARBA00022777"/>
    </source>
</evidence>
<reference evidence="10 11" key="1">
    <citation type="submission" date="2021-01" db="EMBL/GenBank/DDBJ databases">
        <title>Chryseolinea sp. Jin1 Genome sequencing and assembly.</title>
        <authorList>
            <person name="Kim I."/>
        </authorList>
    </citation>
    <scope>NUCLEOTIDE SEQUENCE [LARGE SCALE GENOMIC DNA]</scope>
    <source>
        <strain evidence="10 11">Jin1</strain>
    </source>
</reference>
<evidence type="ECO:0000256" key="7">
    <source>
        <dbReference type="ARBA" id="ARBA00022840"/>
    </source>
</evidence>
<dbReference type="EMBL" id="JAERRB010000019">
    <property type="protein sequence ID" value="MBL0745737.1"/>
    <property type="molecule type" value="Genomic_DNA"/>
</dbReference>
<dbReference type="Pfam" id="PF07568">
    <property type="entry name" value="HisKA_2"/>
    <property type="match status" value="1"/>
</dbReference>
<name>A0ABS1L2J9_9BACT</name>
<dbReference type="EC" id="2.7.13.3" evidence="2"/>
<feature type="transmembrane region" description="Helical" evidence="8">
    <location>
        <begin position="445"/>
        <end position="464"/>
    </location>
</feature>
<keyword evidence="7" id="KW-0067">ATP-binding</keyword>
<keyword evidence="5" id="KW-0547">Nucleotide-binding</keyword>
<keyword evidence="8" id="KW-1133">Transmembrane helix</keyword>
<evidence type="ECO:0000256" key="1">
    <source>
        <dbReference type="ARBA" id="ARBA00000085"/>
    </source>
</evidence>
<dbReference type="InterPro" id="IPR005467">
    <property type="entry name" value="His_kinase_dom"/>
</dbReference>
<dbReference type="Gene3D" id="3.30.565.10">
    <property type="entry name" value="Histidine kinase-like ATPase, C-terminal domain"/>
    <property type="match status" value="1"/>
</dbReference>
<evidence type="ECO:0000313" key="10">
    <source>
        <dbReference type="EMBL" id="MBL0745737.1"/>
    </source>
</evidence>
<dbReference type="PROSITE" id="PS51257">
    <property type="entry name" value="PROKAR_LIPOPROTEIN"/>
    <property type="match status" value="1"/>
</dbReference>
<keyword evidence="6 10" id="KW-0418">Kinase</keyword>
<evidence type="ECO:0000256" key="8">
    <source>
        <dbReference type="SAM" id="Phobius"/>
    </source>
</evidence>
<dbReference type="Gene3D" id="1.25.40.10">
    <property type="entry name" value="Tetratricopeptide repeat domain"/>
    <property type="match status" value="2"/>
</dbReference>
<keyword evidence="4" id="KW-0808">Transferase</keyword>
<evidence type="ECO:0000256" key="5">
    <source>
        <dbReference type="ARBA" id="ARBA00022741"/>
    </source>
</evidence>
<accession>A0ABS1L2J9</accession>
<dbReference type="Proteomes" id="UP000613030">
    <property type="component" value="Unassembled WGS sequence"/>
</dbReference>
<evidence type="ECO:0000313" key="11">
    <source>
        <dbReference type="Proteomes" id="UP000613030"/>
    </source>
</evidence>
<dbReference type="InterPro" id="IPR011990">
    <property type="entry name" value="TPR-like_helical_dom_sf"/>
</dbReference>
<dbReference type="PROSITE" id="PS50109">
    <property type="entry name" value="HIS_KIN"/>
    <property type="match status" value="1"/>
</dbReference>
<evidence type="ECO:0000256" key="4">
    <source>
        <dbReference type="ARBA" id="ARBA00022679"/>
    </source>
</evidence>
<evidence type="ECO:0000256" key="3">
    <source>
        <dbReference type="ARBA" id="ARBA00022553"/>
    </source>
</evidence>
<dbReference type="Gene3D" id="3.30.450.20">
    <property type="entry name" value="PAS domain"/>
    <property type="match status" value="1"/>
</dbReference>
<comment type="catalytic activity">
    <reaction evidence="1">
        <text>ATP + protein L-histidine = ADP + protein N-phospho-L-histidine.</text>
        <dbReference type="EC" id="2.7.13.3"/>
    </reaction>
</comment>
<keyword evidence="3" id="KW-0597">Phosphoprotein</keyword>
<protein>
    <recommendedName>
        <fullName evidence="2">histidine kinase</fullName>
        <ecNumber evidence="2">2.7.13.3</ecNumber>
    </recommendedName>
</protein>
<evidence type="ECO:0000256" key="2">
    <source>
        <dbReference type="ARBA" id="ARBA00012438"/>
    </source>
</evidence>
<dbReference type="InterPro" id="IPR036890">
    <property type="entry name" value="HATPase_C_sf"/>
</dbReference>
<comment type="caution">
    <text evidence="10">The sequence shown here is derived from an EMBL/GenBank/DDBJ whole genome shotgun (WGS) entry which is preliminary data.</text>
</comment>
<dbReference type="RefSeq" id="WP_202016345.1">
    <property type="nucleotide sequence ID" value="NZ_JAERRB010000019.1"/>
</dbReference>
<organism evidence="10 11">
    <name type="scientific">Chryseolinea lacunae</name>
    <dbReference type="NCBI Taxonomy" id="2801331"/>
    <lineage>
        <taxon>Bacteria</taxon>
        <taxon>Pseudomonadati</taxon>
        <taxon>Bacteroidota</taxon>
        <taxon>Cytophagia</taxon>
        <taxon>Cytophagales</taxon>
        <taxon>Fulvivirgaceae</taxon>
        <taxon>Chryseolinea</taxon>
    </lineage>
</organism>
<gene>
    <name evidence="10" type="ORF">JI741_31175</name>
</gene>
<keyword evidence="11" id="KW-1185">Reference proteome</keyword>